<evidence type="ECO:0000313" key="1">
    <source>
        <dbReference type="EMBL" id="GAH09157.1"/>
    </source>
</evidence>
<feature type="non-terminal residue" evidence="1">
    <location>
        <position position="1"/>
    </location>
</feature>
<dbReference type="EMBL" id="BART01036258">
    <property type="protein sequence ID" value="GAH09157.1"/>
    <property type="molecule type" value="Genomic_DNA"/>
</dbReference>
<organism evidence="1">
    <name type="scientific">marine sediment metagenome</name>
    <dbReference type="NCBI Taxonomy" id="412755"/>
    <lineage>
        <taxon>unclassified sequences</taxon>
        <taxon>metagenomes</taxon>
        <taxon>ecological metagenomes</taxon>
    </lineage>
</organism>
<gene>
    <name evidence="1" type="ORF">S01H4_61227</name>
</gene>
<name>X1CN07_9ZZZZ</name>
<comment type="caution">
    <text evidence="1">The sequence shown here is derived from an EMBL/GenBank/DDBJ whole genome shotgun (WGS) entry which is preliminary data.</text>
</comment>
<reference evidence="1" key="1">
    <citation type="journal article" date="2014" name="Front. Microbiol.">
        <title>High frequency of phylogenetically diverse reductive dehalogenase-homologous genes in deep subseafloor sedimentary metagenomes.</title>
        <authorList>
            <person name="Kawai M."/>
            <person name="Futagami T."/>
            <person name="Toyoda A."/>
            <person name="Takaki Y."/>
            <person name="Nishi S."/>
            <person name="Hori S."/>
            <person name="Arai W."/>
            <person name="Tsubouchi T."/>
            <person name="Morono Y."/>
            <person name="Uchiyama I."/>
            <person name="Ito T."/>
            <person name="Fujiyama A."/>
            <person name="Inagaki F."/>
            <person name="Takami H."/>
        </authorList>
    </citation>
    <scope>NUCLEOTIDE SEQUENCE</scope>
    <source>
        <strain evidence="1">Expedition CK06-06</strain>
    </source>
</reference>
<accession>X1CN07</accession>
<protein>
    <submittedName>
        <fullName evidence="1">Uncharacterized protein</fullName>
    </submittedName>
</protein>
<dbReference type="AlphaFoldDB" id="X1CN07"/>
<proteinExistence type="predicted"/>
<sequence>KVFLQKDVVSSYFFREEFDRSYFEFNENEKTFKLKTNTLILNKDLYIPDLGMTWIIEPGTSIVLNNADIICESSVKAIGLEDNEINIKAINSGGILLKNNISLSSISNTIFSNLNAQLTKFNASSDRALLNEHDFNSTLVL</sequence>